<dbReference type="Pfam" id="PF12167">
    <property type="entry name" value="Arm-DNA-bind_2"/>
    <property type="match status" value="1"/>
</dbReference>
<dbReference type="OrthoDB" id="5391994at2"/>
<name>A0A1H9ZCV7_9GAMM</name>
<sequence>MAKVRVRRDTNKLFVDFTFQGVRCREQTLLSDTAKNRKQLEMLIQRMEAKMLLGDFDYAEFFPGSKNVCVNR</sequence>
<keyword evidence="3" id="KW-1185">Reference proteome</keyword>
<dbReference type="STRING" id="430453.SAMN04487962_101549"/>
<dbReference type="AlphaFoldDB" id="A0A1H9ZCV7"/>
<dbReference type="RefSeq" id="WP_091848657.1">
    <property type="nucleotide sequence ID" value="NZ_FOHZ01000001.1"/>
</dbReference>
<gene>
    <name evidence="2" type="ORF">SAMN04487962_101549</name>
</gene>
<protein>
    <recommendedName>
        <fullName evidence="1">Min27-like integrase DNA-binding domain-containing protein</fullName>
    </recommendedName>
</protein>
<evidence type="ECO:0000313" key="3">
    <source>
        <dbReference type="Proteomes" id="UP000198762"/>
    </source>
</evidence>
<reference evidence="3" key="1">
    <citation type="submission" date="2016-10" db="EMBL/GenBank/DDBJ databases">
        <authorList>
            <person name="Varghese N."/>
            <person name="Submissions S."/>
        </authorList>
    </citation>
    <scope>NUCLEOTIDE SEQUENCE [LARGE SCALE GENOMIC DNA]</scope>
    <source>
        <strain evidence="3">CGMCC 1.6489</strain>
    </source>
</reference>
<organism evidence="2 3">
    <name type="scientific">Marinobacter segnicrescens</name>
    <dbReference type="NCBI Taxonomy" id="430453"/>
    <lineage>
        <taxon>Bacteria</taxon>
        <taxon>Pseudomonadati</taxon>
        <taxon>Pseudomonadota</taxon>
        <taxon>Gammaproteobacteria</taxon>
        <taxon>Pseudomonadales</taxon>
        <taxon>Marinobacteraceae</taxon>
        <taxon>Marinobacter</taxon>
    </lineage>
</organism>
<evidence type="ECO:0000259" key="1">
    <source>
        <dbReference type="Pfam" id="PF12167"/>
    </source>
</evidence>
<dbReference type="InterPro" id="IPR022000">
    <property type="entry name" value="Min27-like_integrase_DNA_bind"/>
</dbReference>
<evidence type="ECO:0000313" key="2">
    <source>
        <dbReference type="EMBL" id="SES78897.1"/>
    </source>
</evidence>
<feature type="domain" description="Min27-like integrase DNA-binding" evidence="1">
    <location>
        <begin position="1"/>
        <end position="66"/>
    </location>
</feature>
<accession>A0A1H9ZCV7</accession>
<proteinExistence type="predicted"/>
<dbReference type="Proteomes" id="UP000198762">
    <property type="component" value="Unassembled WGS sequence"/>
</dbReference>
<dbReference type="EMBL" id="FOHZ01000001">
    <property type="protein sequence ID" value="SES78897.1"/>
    <property type="molecule type" value="Genomic_DNA"/>
</dbReference>